<keyword evidence="5" id="KW-0131">Cell cycle</keyword>
<dbReference type="GeneID" id="5969407"/>
<keyword evidence="2" id="KW-0132">Cell division</keyword>
<evidence type="ECO:0000256" key="6">
    <source>
        <dbReference type="SAM" id="MobiDB-lite"/>
    </source>
</evidence>
<feature type="compositionally biased region" description="Acidic residues" evidence="6">
    <location>
        <begin position="698"/>
        <end position="717"/>
    </location>
</feature>
<dbReference type="Proteomes" id="UP000001055">
    <property type="component" value="Unassembled WGS sequence"/>
</dbReference>
<dbReference type="STRING" id="321614.Q0V229"/>
<dbReference type="VEuPathDB" id="FungiDB:JI435_019350"/>
<sequence length="717" mass="80064">MAITDSKKPRQLLQQSEKILLHPIHPHLFAYCPTMDLIALVTAEENLDVYRINGQLAFSLRRKSEDVCVDAVQWEFNGKSVAVAWSDGSVDLVSAESGKVVGKDLVLPRLDGEDGGERVKAMGWALNFIDPEKVKRRTGEGKDVFGQPTTEEWDAFGDDTSVEDFLQRQPDFQKLDVAPDRPDLLAMMDSPESKKEHIAYVPLTLNFIPAAGIYLHLIASKTSQLQNLLLYITTSLQRIRTFFKHATDLPSKFMLNISEPLEEKGLGDLVTNLFHIACTGNCPPLIKNWLVDELTEAGHKRWDNTVTTGLNAVLAIVHENLVPAIDRCSIIISRLRGLAEFHRDREWIFNTPADFTDLLESLKNLRLLAHTVMLYGAEEKRNFAHFSKWLRFCIDFEATEAESQSRVEMEARDPGVDIMLVLEYIQFGLVKSSLAPYLREAHGKGEKVGYEDTKRAVEVLKDGGGYREDAVCLENVLGQLREGVKGVLGQVGRWQEGNVRMDTGIVLEEASDEGTPLDMRMVVEPSTLSTYIALSPPSSNALHIHRIAKDSASHAISTLSFPRASSVLDAKFADDMHLLVLLQTPIDAEEKANLILSIPYTQASAVTYTPVPDSVLASTMLPQGARAPDTVRTNHDITTDMVEQYTRHVFEGRFTPLRLVVNGRKGRRVVVVLGSDRKHYRVLDLDYRRTGKRVDESSGSEDDGEEEEDEDVDMGGA</sequence>
<keyword evidence="4" id="KW-0833">Ubl conjugation pathway</keyword>
<evidence type="ECO:0000256" key="1">
    <source>
        <dbReference type="ARBA" id="ARBA00016067"/>
    </source>
</evidence>
<evidence type="ECO:0000256" key="3">
    <source>
        <dbReference type="ARBA" id="ARBA00022776"/>
    </source>
</evidence>
<dbReference type="InterPro" id="IPR024977">
    <property type="entry name" value="Apc4-like_WD40_dom"/>
</dbReference>
<feature type="domain" description="Anaphase-promoting complex subunit 4 long" evidence="8">
    <location>
        <begin position="200"/>
        <end position="398"/>
    </location>
</feature>
<evidence type="ECO:0000259" key="8">
    <source>
        <dbReference type="Pfam" id="PF12896"/>
    </source>
</evidence>
<dbReference type="InterPro" id="IPR024790">
    <property type="entry name" value="APC4_long_dom"/>
</dbReference>
<evidence type="ECO:0000256" key="2">
    <source>
        <dbReference type="ARBA" id="ARBA00022618"/>
    </source>
</evidence>
<organism evidence="9 10">
    <name type="scientific">Phaeosphaeria nodorum (strain SN15 / ATCC MYA-4574 / FGSC 10173)</name>
    <name type="common">Glume blotch fungus</name>
    <name type="synonym">Parastagonospora nodorum</name>
    <dbReference type="NCBI Taxonomy" id="321614"/>
    <lineage>
        <taxon>Eukaryota</taxon>
        <taxon>Fungi</taxon>
        <taxon>Dikarya</taxon>
        <taxon>Ascomycota</taxon>
        <taxon>Pezizomycotina</taxon>
        <taxon>Dothideomycetes</taxon>
        <taxon>Pleosporomycetidae</taxon>
        <taxon>Pleosporales</taxon>
        <taxon>Pleosporineae</taxon>
        <taxon>Phaeosphaeriaceae</taxon>
        <taxon>Parastagonospora</taxon>
    </lineage>
</organism>
<dbReference type="PANTHER" id="PTHR13260">
    <property type="entry name" value="ANAPHASE PROMOTING COMPLEX SUBUNIT 4 APC4"/>
    <property type="match status" value="1"/>
</dbReference>
<dbReference type="AlphaFoldDB" id="Q0V229"/>
<accession>Q0V229</accession>
<feature type="domain" description="Anaphase-promoting complex subunit 4-like WD40" evidence="7">
    <location>
        <begin position="30"/>
        <end position="104"/>
    </location>
</feature>
<dbReference type="GO" id="GO:0031145">
    <property type="term" value="P:anaphase-promoting complex-dependent catabolic process"/>
    <property type="evidence" value="ECO:0000318"/>
    <property type="project" value="GO_Central"/>
</dbReference>
<dbReference type="InterPro" id="IPR036322">
    <property type="entry name" value="WD40_repeat_dom_sf"/>
</dbReference>
<reference evidence="10" key="1">
    <citation type="journal article" date="2007" name="Plant Cell">
        <title>Dothideomycete-plant interactions illuminated by genome sequencing and EST analysis of the wheat pathogen Stagonospora nodorum.</title>
        <authorList>
            <person name="Hane J.K."/>
            <person name="Lowe R.G."/>
            <person name="Solomon P.S."/>
            <person name="Tan K.C."/>
            <person name="Schoch C.L."/>
            <person name="Spatafora J.W."/>
            <person name="Crous P.W."/>
            <person name="Kodira C."/>
            <person name="Birren B.W."/>
            <person name="Galagan J.E."/>
            <person name="Torriani S.F."/>
            <person name="McDonald B.A."/>
            <person name="Oliver R.P."/>
        </authorList>
    </citation>
    <scope>NUCLEOTIDE SEQUENCE [LARGE SCALE GENOMIC DNA]</scope>
    <source>
        <strain evidence="10">SN15 / ATCC MYA-4574 / FGSC 10173</strain>
    </source>
</reference>
<dbReference type="OMA" id="FEPMKEF"/>
<evidence type="ECO:0000256" key="4">
    <source>
        <dbReference type="ARBA" id="ARBA00022786"/>
    </source>
</evidence>
<evidence type="ECO:0000259" key="7">
    <source>
        <dbReference type="Pfam" id="PF12894"/>
    </source>
</evidence>
<name>Q0V229_PHANO</name>
<evidence type="ECO:0000313" key="10">
    <source>
        <dbReference type="Proteomes" id="UP000001055"/>
    </source>
</evidence>
<dbReference type="Pfam" id="PF12896">
    <property type="entry name" value="ANAPC4"/>
    <property type="match status" value="1"/>
</dbReference>
<feature type="region of interest" description="Disordered" evidence="6">
    <location>
        <begin position="691"/>
        <end position="717"/>
    </location>
</feature>
<dbReference type="HOGENOM" id="CLU_011501_0_0_1"/>
<dbReference type="Pfam" id="PF12894">
    <property type="entry name" value="ANAPC4_WD40"/>
    <property type="match status" value="1"/>
</dbReference>
<dbReference type="GO" id="GO:0070979">
    <property type="term" value="P:protein K11-linked ubiquitination"/>
    <property type="evidence" value="ECO:0000318"/>
    <property type="project" value="GO_Central"/>
</dbReference>
<protein>
    <recommendedName>
        <fullName evidence="1">Anaphase-promoting complex subunit 4</fullName>
    </recommendedName>
</protein>
<dbReference type="InParanoid" id="Q0V229"/>
<dbReference type="GO" id="GO:0034399">
    <property type="term" value="C:nuclear periphery"/>
    <property type="evidence" value="ECO:0000318"/>
    <property type="project" value="GO_Central"/>
</dbReference>
<dbReference type="SUPFAM" id="SSF50978">
    <property type="entry name" value="WD40 repeat-like"/>
    <property type="match status" value="1"/>
</dbReference>
<dbReference type="GO" id="GO:0051301">
    <property type="term" value="P:cell division"/>
    <property type="evidence" value="ECO:0007669"/>
    <property type="project" value="UniProtKB-KW"/>
</dbReference>
<dbReference type="EMBL" id="CH445327">
    <property type="protein sequence ID" value="EAT90147.1"/>
    <property type="molecule type" value="Genomic_DNA"/>
</dbReference>
<dbReference type="PANTHER" id="PTHR13260:SF0">
    <property type="entry name" value="ANAPHASE-PROMOTING COMPLEX SUBUNIT 4"/>
    <property type="match status" value="1"/>
</dbReference>
<dbReference type="InterPro" id="IPR024789">
    <property type="entry name" value="APC4"/>
</dbReference>
<evidence type="ECO:0000256" key="5">
    <source>
        <dbReference type="ARBA" id="ARBA00023306"/>
    </source>
</evidence>
<dbReference type="GO" id="GO:0005680">
    <property type="term" value="C:anaphase-promoting complex"/>
    <property type="evidence" value="ECO:0000318"/>
    <property type="project" value="GO_Central"/>
</dbReference>
<gene>
    <name evidence="9" type="ORF">SNOG_01935</name>
</gene>
<proteinExistence type="predicted"/>
<dbReference type="RefSeq" id="XP_001792557.1">
    <property type="nucleotide sequence ID" value="XM_001792505.1"/>
</dbReference>
<dbReference type="eggNOG" id="KOG4640">
    <property type="taxonomic scope" value="Eukaryota"/>
</dbReference>
<dbReference type="KEGG" id="pno:SNOG_01935"/>
<evidence type="ECO:0000313" key="9">
    <source>
        <dbReference type="EMBL" id="EAT90147.1"/>
    </source>
</evidence>
<keyword evidence="3" id="KW-0498">Mitosis</keyword>